<accession>A0ACB8LXR3</accession>
<keyword evidence="2" id="KW-1185">Reference proteome</keyword>
<evidence type="ECO:0000313" key="1">
    <source>
        <dbReference type="EMBL" id="KAH9778063.1"/>
    </source>
</evidence>
<name>A0ACB8LXR3_CITSI</name>
<dbReference type="EMBL" id="CM039172">
    <property type="protein sequence ID" value="KAH9778063.1"/>
    <property type="molecule type" value="Genomic_DNA"/>
</dbReference>
<organism evidence="1 2">
    <name type="scientific">Citrus sinensis</name>
    <name type="common">Sweet orange</name>
    <name type="synonym">Citrus aurantium var. sinensis</name>
    <dbReference type="NCBI Taxonomy" id="2711"/>
    <lineage>
        <taxon>Eukaryota</taxon>
        <taxon>Viridiplantae</taxon>
        <taxon>Streptophyta</taxon>
        <taxon>Embryophyta</taxon>
        <taxon>Tracheophyta</taxon>
        <taxon>Spermatophyta</taxon>
        <taxon>Magnoliopsida</taxon>
        <taxon>eudicotyledons</taxon>
        <taxon>Gunneridae</taxon>
        <taxon>Pentapetalae</taxon>
        <taxon>rosids</taxon>
        <taxon>malvids</taxon>
        <taxon>Sapindales</taxon>
        <taxon>Rutaceae</taxon>
        <taxon>Aurantioideae</taxon>
        <taxon>Citrus</taxon>
    </lineage>
</organism>
<proteinExistence type="predicted"/>
<evidence type="ECO:0000313" key="2">
    <source>
        <dbReference type="Proteomes" id="UP000829398"/>
    </source>
</evidence>
<reference evidence="2" key="1">
    <citation type="journal article" date="2023" name="Hortic. Res.">
        <title>A chromosome-level phased genome enabling allele-level studies in sweet orange: a case study on citrus Huanglongbing tolerance.</title>
        <authorList>
            <person name="Wu B."/>
            <person name="Yu Q."/>
            <person name="Deng Z."/>
            <person name="Duan Y."/>
            <person name="Luo F."/>
            <person name="Gmitter F. Jr."/>
        </authorList>
    </citation>
    <scope>NUCLEOTIDE SEQUENCE [LARGE SCALE GENOMIC DNA]</scope>
    <source>
        <strain evidence="2">cv. Valencia</strain>
    </source>
</reference>
<protein>
    <submittedName>
        <fullName evidence="1">Uncharacterized protein</fullName>
    </submittedName>
</protein>
<gene>
    <name evidence="1" type="ORF">KPL71_007230</name>
</gene>
<comment type="caution">
    <text evidence="1">The sequence shown here is derived from an EMBL/GenBank/DDBJ whole genome shotgun (WGS) entry which is preliminary data.</text>
</comment>
<sequence>MSLAPLGGLLPTLQDITAPSSSGENKEWYFFIPEEENSFHRSGKETTRFVGDGTGFWKLIGEERPMFNINGQVFALKRNLTYFSGNPSEPRRTHWKMELFRLPLEFYTSQNPKEKGEKWVLGRVKRGNEFKGCF</sequence>
<dbReference type="Proteomes" id="UP000829398">
    <property type="component" value="Chromosome 3"/>
</dbReference>